<evidence type="ECO:0000256" key="1">
    <source>
        <dbReference type="SAM" id="MobiDB-lite"/>
    </source>
</evidence>
<feature type="compositionally biased region" description="Basic and acidic residues" evidence="1">
    <location>
        <begin position="99"/>
        <end position="109"/>
    </location>
</feature>
<name>A0A9Q1GE28_SYNKA</name>
<sequence length="109" mass="12586">MEHQLGVGVTGECRCCLEKRRPQCDFGLSEEAQGTTPPHHHHRCNTRLGTHLPFRFDPFFLKWRSHLSRASVRGIRAAARARDGKRYEERNAPAGPRDFSNKRFMPDET</sequence>
<evidence type="ECO:0000313" key="3">
    <source>
        <dbReference type="Proteomes" id="UP001152622"/>
    </source>
</evidence>
<comment type="caution">
    <text evidence="2">The sequence shown here is derived from an EMBL/GenBank/DDBJ whole genome shotgun (WGS) entry which is preliminary data.</text>
</comment>
<dbReference type="Proteomes" id="UP001152622">
    <property type="component" value="Chromosome 1"/>
</dbReference>
<organism evidence="2 3">
    <name type="scientific">Synaphobranchus kaupii</name>
    <name type="common">Kaup's arrowtooth eel</name>
    <dbReference type="NCBI Taxonomy" id="118154"/>
    <lineage>
        <taxon>Eukaryota</taxon>
        <taxon>Metazoa</taxon>
        <taxon>Chordata</taxon>
        <taxon>Craniata</taxon>
        <taxon>Vertebrata</taxon>
        <taxon>Euteleostomi</taxon>
        <taxon>Actinopterygii</taxon>
        <taxon>Neopterygii</taxon>
        <taxon>Teleostei</taxon>
        <taxon>Anguilliformes</taxon>
        <taxon>Synaphobranchidae</taxon>
        <taxon>Synaphobranchus</taxon>
    </lineage>
</organism>
<accession>A0A9Q1GE28</accession>
<evidence type="ECO:0000313" key="2">
    <source>
        <dbReference type="EMBL" id="KAJ8382546.1"/>
    </source>
</evidence>
<dbReference type="AlphaFoldDB" id="A0A9Q1GE28"/>
<protein>
    <submittedName>
        <fullName evidence="2">Uncharacterized protein</fullName>
    </submittedName>
</protein>
<dbReference type="EMBL" id="JAINUF010000001">
    <property type="protein sequence ID" value="KAJ8382546.1"/>
    <property type="molecule type" value="Genomic_DNA"/>
</dbReference>
<reference evidence="2" key="1">
    <citation type="journal article" date="2023" name="Science">
        <title>Genome structures resolve the early diversification of teleost fishes.</title>
        <authorList>
            <person name="Parey E."/>
            <person name="Louis A."/>
            <person name="Montfort J."/>
            <person name="Bouchez O."/>
            <person name="Roques C."/>
            <person name="Iampietro C."/>
            <person name="Lluch J."/>
            <person name="Castinel A."/>
            <person name="Donnadieu C."/>
            <person name="Desvignes T."/>
            <person name="Floi Bucao C."/>
            <person name="Jouanno E."/>
            <person name="Wen M."/>
            <person name="Mejri S."/>
            <person name="Dirks R."/>
            <person name="Jansen H."/>
            <person name="Henkel C."/>
            <person name="Chen W.J."/>
            <person name="Zahm M."/>
            <person name="Cabau C."/>
            <person name="Klopp C."/>
            <person name="Thompson A.W."/>
            <person name="Robinson-Rechavi M."/>
            <person name="Braasch I."/>
            <person name="Lecointre G."/>
            <person name="Bobe J."/>
            <person name="Postlethwait J.H."/>
            <person name="Berthelot C."/>
            <person name="Roest Crollius H."/>
            <person name="Guiguen Y."/>
        </authorList>
    </citation>
    <scope>NUCLEOTIDE SEQUENCE</scope>
    <source>
        <strain evidence="2">WJC10195</strain>
    </source>
</reference>
<gene>
    <name evidence="2" type="ORF">SKAU_G00033240</name>
</gene>
<proteinExistence type="predicted"/>
<keyword evidence="3" id="KW-1185">Reference proteome</keyword>
<feature type="region of interest" description="Disordered" evidence="1">
    <location>
        <begin position="79"/>
        <end position="109"/>
    </location>
</feature>
<feature type="compositionally biased region" description="Basic and acidic residues" evidence="1">
    <location>
        <begin position="80"/>
        <end position="91"/>
    </location>
</feature>